<protein>
    <submittedName>
        <fullName evidence="1">Uncharacterized protein</fullName>
    </submittedName>
</protein>
<dbReference type="AlphaFoldDB" id="A0A8X6RFQ2"/>
<sequence length="76" mass="8595">MNFQHGTKRARYRLKESSISVRAVAAIGESRSSVHRVLPRQGKPQHSYNHQRVPSQIVIQISKHPAVRSISLLVLT</sequence>
<dbReference type="EMBL" id="BMAU01021177">
    <property type="protein sequence ID" value="GFX94148.1"/>
    <property type="molecule type" value="Genomic_DNA"/>
</dbReference>
<accession>A0A8X6RFQ2</accession>
<evidence type="ECO:0000313" key="2">
    <source>
        <dbReference type="Proteomes" id="UP000887159"/>
    </source>
</evidence>
<evidence type="ECO:0000313" key="1">
    <source>
        <dbReference type="EMBL" id="GFX94148.1"/>
    </source>
</evidence>
<gene>
    <name evidence="1" type="ORF">TNCV_4291931</name>
</gene>
<dbReference type="Proteomes" id="UP000887159">
    <property type="component" value="Unassembled WGS sequence"/>
</dbReference>
<keyword evidence="2" id="KW-1185">Reference proteome</keyword>
<name>A0A8X6RFQ2_TRICX</name>
<reference evidence="1" key="1">
    <citation type="submission" date="2020-08" db="EMBL/GenBank/DDBJ databases">
        <title>Multicomponent nature underlies the extraordinary mechanical properties of spider dragline silk.</title>
        <authorList>
            <person name="Kono N."/>
            <person name="Nakamura H."/>
            <person name="Mori M."/>
            <person name="Yoshida Y."/>
            <person name="Ohtoshi R."/>
            <person name="Malay A.D."/>
            <person name="Moran D.A.P."/>
            <person name="Tomita M."/>
            <person name="Numata K."/>
            <person name="Arakawa K."/>
        </authorList>
    </citation>
    <scope>NUCLEOTIDE SEQUENCE</scope>
</reference>
<proteinExistence type="predicted"/>
<comment type="caution">
    <text evidence="1">The sequence shown here is derived from an EMBL/GenBank/DDBJ whole genome shotgun (WGS) entry which is preliminary data.</text>
</comment>
<organism evidence="1 2">
    <name type="scientific">Trichonephila clavipes</name>
    <name type="common">Golden silk orbweaver</name>
    <name type="synonym">Nephila clavipes</name>
    <dbReference type="NCBI Taxonomy" id="2585209"/>
    <lineage>
        <taxon>Eukaryota</taxon>
        <taxon>Metazoa</taxon>
        <taxon>Ecdysozoa</taxon>
        <taxon>Arthropoda</taxon>
        <taxon>Chelicerata</taxon>
        <taxon>Arachnida</taxon>
        <taxon>Araneae</taxon>
        <taxon>Araneomorphae</taxon>
        <taxon>Entelegynae</taxon>
        <taxon>Araneoidea</taxon>
        <taxon>Nephilidae</taxon>
        <taxon>Trichonephila</taxon>
    </lineage>
</organism>